<evidence type="ECO:0000313" key="1">
    <source>
        <dbReference type="EMBL" id="KAA6434774.1"/>
    </source>
</evidence>
<organism evidence="1 2">
    <name type="scientific">Rufibacter glacialis</name>
    <dbReference type="NCBI Taxonomy" id="1259555"/>
    <lineage>
        <taxon>Bacteria</taxon>
        <taxon>Pseudomonadati</taxon>
        <taxon>Bacteroidota</taxon>
        <taxon>Cytophagia</taxon>
        <taxon>Cytophagales</taxon>
        <taxon>Hymenobacteraceae</taxon>
        <taxon>Rufibacter</taxon>
    </lineage>
</organism>
<evidence type="ECO:0000313" key="2">
    <source>
        <dbReference type="Proteomes" id="UP000323866"/>
    </source>
</evidence>
<proteinExistence type="predicted"/>
<reference evidence="1 2" key="2">
    <citation type="submission" date="2019-09" db="EMBL/GenBank/DDBJ databases">
        <title>A bacterium isolated from glacier soil.</title>
        <authorList>
            <person name="Liu Q."/>
        </authorList>
    </citation>
    <scope>NUCLEOTIDE SEQUENCE [LARGE SCALE GENOMIC DNA]</scope>
    <source>
        <strain evidence="1 2">MDT1-10-3</strain>
    </source>
</reference>
<name>A0A5M8QIH4_9BACT</name>
<dbReference type="EMBL" id="VKKZ01000020">
    <property type="protein sequence ID" value="KAA6434774.1"/>
    <property type="molecule type" value="Genomic_DNA"/>
</dbReference>
<protein>
    <submittedName>
        <fullName evidence="1">Uncharacterized protein</fullName>
    </submittedName>
</protein>
<gene>
    <name evidence="1" type="ORF">FOE74_11415</name>
</gene>
<dbReference type="Proteomes" id="UP000323866">
    <property type="component" value="Unassembled WGS sequence"/>
</dbReference>
<sequence length="100" mass="11439">MIFLHLRKNTAQKLLCFARVNPQKQQSYGKRNLSLTGKDLLELGYPKDKTMELTIQLLTGHFTETPLEEQRQLMTLFLANPAEYLTHAGPLPVSDLPFIL</sequence>
<accession>A0A5M8QIH4</accession>
<dbReference type="AlphaFoldDB" id="A0A5M8QIH4"/>
<comment type="caution">
    <text evidence="1">The sequence shown here is derived from an EMBL/GenBank/DDBJ whole genome shotgun (WGS) entry which is preliminary data.</text>
</comment>
<dbReference type="RefSeq" id="WP_149098716.1">
    <property type="nucleotide sequence ID" value="NZ_BMMG01000003.1"/>
</dbReference>
<reference evidence="1 2" key="1">
    <citation type="submission" date="2019-07" db="EMBL/GenBank/DDBJ databases">
        <authorList>
            <person name="Qu J.-H."/>
        </authorList>
    </citation>
    <scope>NUCLEOTIDE SEQUENCE [LARGE SCALE GENOMIC DNA]</scope>
    <source>
        <strain evidence="1 2">MDT1-10-3</strain>
    </source>
</reference>